<proteinExistence type="predicted"/>
<sequence>MNWRDQLQYRYNMAGVVEKLIAVNVLVFVLVFLVNTIAFLFQLPSNFLNEWLVFPEQIGEYIYKPWTIITYAFMHAGIFHIFFNMLLLYYAGQLFLTFYTPKRLLNYYFLGAIAGALVFMLSYNIFPAFAGIGRSYLLGASAAVMAVLVGVATQAPHMKVRLFILGNIKLWWIAAFFVISDIVQMPFNNPGGHLAHLGGALLGYVYTTQLQKGNDIGAWFEKLVDGLVGLFSKKEKATPFKKVYKNKDFKRNKTTSSRRSSTKNGMSKTEQQQKVDAILDKISKSGYESLSKSEKDFLFNAGKD</sequence>
<comment type="caution">
    <text evidence="1">The sequence shown here is derived from an EMBL/GenBank/DDBJ whole genome shotgun (WGS) entry which is preliminary data.</text>
</comment>
<accession>A0AC61YBX1</accession>
<protein>
    <submittedName>
        <fullName evidence="1">Uncharacterized protein</fullName>
    </submittedName>
</protein>
<evidence type="ECO:0000313" key="2">
    <source>
        <dbReference type="Proteomes" id="UP000356253"/>
    </source>
</evidence>
<evidence type="ECO:0000313" key="1">
    <source>
        <dbReference type="EMBL" id="VVV01765.1"/>
    </source>
</evidence>
<organism evidence="1 2">
    <name type="scientific">Mesonia oceanica</name>
    <dbReference type="NCBI Taxonomy" id="2687242"/>
    <lineage>
        <taxon>Bacteria</taxon>
        <taxon>Pseudomonadati</taxon>
        <taxon>Bacteroidota</taxon>
        <taxon>Flavobacteriia</taxon>
        <taxon>Flavobacteriales</taxon>
        <taxon>Flavobacteriaceae</taxon>
        <taxon>Mesonia</taxon>
    </lineage>
</organism>
<dbReference type="EMBL" id="CABVMM010000012">
    <property type="protein sequence ID" value="VVV01765.1"/>
    <property type="molecule type" value="Genomic_DNA"/>
</dbReference>
<dbReference type="Proteomes" id="UP000356253">
    <property type="component" value="Unassembled WGS sequence"/>
</dbReference>
<gene>
    <name evidence="1" type="ORF">FVB9532_03059</name>
</gene>
<reference evidence="1" key="1">
    <citation type="submission" date="2019-09" db="EMBL/GenBank/DDBJ databases">
        <authorList>
            <person name="Rodrigo-Torres L."/>
            <person name="Arahal R. D."/>
            <person name="Lucena T."/>
        </authorList>
    </citation>
    <scope>NUCLEOTIDE SEQUENCE</scope>
    <source>
        <strain evidence="1">ISS653</strain>
    </source>
</reference>
<name>A0AC61YBX1_9FLAO</name>
<keyword evidence="2" id="KW-1185">Reference proteome</keyword>